<dbReference type="Pfam" id="PF14668">
    <property type="entry name" value="RICTOR_V"/>
    <property type="match status" value="1"/>
</dbReference>
<dbReference type="SMART" id="SM01308">
    <property type="entry name" value="RICTOR_N"/>
    <property type="match status" value="1"/>
</dbReference>
<feature type="domain" description="Rapamycin-insensitive companion of mTOR N-terminal" evidence="5">
    <location>
        <begin position="180"/>
        <end position="545"/>
    </location>
</feature>
<feature type="region of interest" description="Disordered" evidence="3">
    <location>
        <begin position="1176"/>
        <end position="1289"/>
    </location>
</feature>
<dbReference type="SMART" id="SM01307">
    <property type="entry name" value="RICTOR_M"/>
    <property type="match status" value="1"/>
</dbReference>
<reference evidence="7 8" key="1">
    <citation type="submission" date="2016-08" db="EMBL/GenBank/DDBJ databases">
        <title>A Parts List for Fungal Cellulosomes Revealed by Comparative Genomics.</title>
        <authorList>
            <consortium name="DOE Joint Genome Institute"/>
            <person name="Haitjema C.H."/>
            <person name="Gilmore S.P."/>
            <person name="Henske J.K."/>
            <person name="Solomon K.V."/>
            <person name="De Groot R."/>
            <person name="Kuo A."/>
            <person name="Mondo S.J."/>
            <person name="Salamov A.A."/>
            <person name="Labutti K."/>
            <person name="Zhao Z."/>
            <person name="Chiniquy J."/>
            <person name="Barry K."/>
            <person name="Brewer H.M."/>
            <person name="Purvine S.O."/>
            <person name="Wright A.T."/>
            <person name="Boxma B."/>
            <person name="Van Alen T."/>
            <person name="Hackstein J.H."/>
            <person name="Baker S.E."/>
            <person name="Grigoriev I.V."/>
            <person name="O'Malley M.A."/>
        </authorList>
    </citation>
    <scope>NUCLEOTIDE SEQUENCE [LARGE SCALE GENOMIC DNA]</scope>
    <source>
        <strain evidence="7 8">G1</strain>
    </source>
</reference>
<sequence>MSLSRSSQSSFFFAKQRSGSECIKSSFSNYTILEDQSPSINCRMAETNIKQLSEQLALQEKQKQGLENMLMTNKMSVKGPTIHINEVTNQLREIDNKINELIKEINVNKKIIDFNKEKKQVKRQSFQFDSFFPIYEVQRKNSKIPDNDGKNEHIDILSMKIEESVNKLEEVDEDDCVQILDIQNNICRLIKMIQSNNEIPEIQRILICTRKTILNRVKEVRANSIRILRYCAISREYIKMIFSMNFEIFIIRSLIKDHKNFRFDDNLEFQQSLIFIRSIIDKNNSVDLLPESIVRLIIAFAEYIDEKLRNIFILTLCELAIKNTALVAKCNGIKTLFHLLVDGPNEMASTLTMTIVHLLDSEDTRCYIKPSVDVEMIVSTLTDSSQVTTDKQSYIKKLESSSKIILTLFQSWAGFIYLCIDNKESIRSIVHSMTYPNEELQEVLLKLLFNLFKIKLPKWYPKFISGKNLKIYTYKNGINDVKSSIITSTKNNIFNYYLSILLMAFIESNIFEVLIHLIQQDQKVISSKAKVLIGELLDLSNRLLPVSYIIELHALPNLFATAVDFNDEQRHEATEAIFHIDNLRKKKEKVIVVTNEEVNNCTVWKSGLKKAIENKKIGRTQRQIEQVKLQMGLVMDDVHFRNLVNETQYTKDFSKWNWSAIIELVNGPLLNPKRLEEALSSGLMKKLLLFYKPSNHQFSDIPLKTVNSNLYTEIGCNILSLLMTNPEGVRILMEFGPFKQISESLGELTKASTTPESDLNLFNEKKLKTTLTSEYFNFIGVMTKTMEGNRILEKNLIWTEIYKVINLKNRDDLLKIIIQSLDYNLDYHPRVVLITIMTSGSRAIRLFATKYMRQLLQEGVQDISKWGMKYLVIQLYDVDLEVCKTAVRTLEEACNFTENLESVVALRPSLQHLGNIGNSLLLKFLTTSVGYNYLYELGYIEKCLTQWYEKINVLYTIQLELAIEKALSYNGTSQVSHLNINGYYNDPKNKNHLPIEKLEIPPHFYGELIKSKEGSEFLREKGHFKEFADYIRKYGMKNLNRKKLLKLKSILWAVGNIGSSKSGITFLLEEDIIKNIIEIAEKSKVLTLKGTSFYIIGMISKTSTGAEKLEEYGWNSPYLPFGNLTGICVPNHSSQFLNIPQWKYKRMFDTLKIENRYTFKNDDELSIKSMSIYGKDQSENEKKENKPLDNIDEEKNGESISSGINTNNGSTNDISEKREISNEQNEESNENYNDNESEVQESIEIIKNEDIQEDELNDNKDKDDDDNRDKNDINKEENNSTDVLNDSHKNKTYKPTIELTDTQYEILENIGNLCNHILSNSASKTLIRICREQPNEFQSVDLYIESLKMQSIYNFRLTARLFINDLFEDLQIDERAMDRIDEIGGLKIDETFDGILEDQINF</sequence>
<dbReference type="GO" id="GO:0038203">
    <property type="term" value="P:TORC2 signaling"/>
    <property type="evidence" value="ECO:0007669"/>
    <property type="project" value="TreeGrafter"/>
</dbReference>
<dbReference type="PANTHER" id="PTHR13298">
    <property type="entry name" value="CYTOSOLIC REGULATOR PIANISSIMO"/>
    <property type="match status" value="1"/>
</dbReference>
<accession>A0A1Y1ZD75</accession>
<comment type="similarity">
    <text evidence="1">Belongs to the RICTOR family.</text>
</comment>
<protein>
    <submittedName>
        <fullName evidence="7">Uncharacterized protein</fullName>
    </submittedName>
</protein>
<dbReference type="SMART" id="SM01303">
    <property type="entry name" value="RasGEF_N_2"/>
    <property type="match status" value="1"/>
</dbReference>
<dbReference type="Pfam" id="PF14664">
    <property type="entry name" value="RICTOR_N"/>
    <property type="match status" value="1"/>
</dbReference>
<dbReference type="InterPro" id="IPR028268">
    <property type="entry name" value="Pianissimo_fam"/>
</dbReference>
<evidence type="ECO:0000256" key="3">
    <source>
        <dbReference type="SAM" id="MobiDB-lite"/>
    </source>
</evidence>
<dbReference type="Proteomes" id="UP000193920">
    <property type="component" value="Unassembled WGS sequence"/>
</dbReference>
<gene>
    <name evidence="7" type="ORF">LY90DRAFT_678225</name>
</gene>
<feature type="compositionally biased region" description="Basic and acidic residues" evidence="3">
    <location>
        <begin position="1176"/>
        <end position="1197"/>
    </location>
</feature>
<feature type="domain" description="Rapamycin-insensitive companion of mTOR" evidence="6">
    <location>
        <begin position="1044"/>
        <end position="1116"/>
    </location>
</feature>
<evidence type="ECO:0000256" key="1">
    <source>
        <dbReference type="ARBA" id="ARBA00008878"/>
    </source>
</evidence>
<evidence type="ECO:0000313" key="8">
    <source>
        <dbReference type="Proteomes" id="UP000193920"/>
    </source>
</evidence>
<dbReference type="SUPFAM" id="SSF48371">
    <property type="entry name" value="ARM repeat"/>
    <property type="match status" value="2"/>
</dbReference>
<dbReference type="InterPro" id="IPR016024">
    <property type="entry name" value="ARM-type_fold"/>
</dbReference>
<dbReference type="Gene3D" id="1.25.10.10">
    <property type="entry name" value="Leucine-rich Repeat Variant"/>
    <property type="match status" value="1"/>
</dbReference>
<dbReference type="STRING" id="1754190.A0A1Y1ZD75"/>
<feature type="coiled-coil region" evidence="2">
    <location>
        <begin position="42"/>
        <end position="104"/>
    </location>
</feature>
<feature type="compositionally biased region" description="Low complexity" evidence="3">
    <location>
        <begin position="1198"/>
        <end position="1213"/>
    </location>
</feature>
<dbReference type="Pfam" id="PF14666">
    <property type="entry name" value="RICTOR_M"/>
    <property type="match status" value="1"/>
</dbReference>
<evidence type="ECO:0000259" key="4">
    <source>
        <dbReference type="SMART" id="SM01307"/>
    </source>
</evidence>
<feature type="compositionally biased region" description="Basic and acidic residues" evidence="3">
    <location>
        <begin position="1257"/>
        <end position="1278"/>
    </location>
</feature>
<dbReference type="GO" id="GO:0031932">
    <property type="term" value="C:TORC2 complex"/>
    <property type="evidence" value="ECO:0007669"/>
    <property type="project" value="InterPro"/>
</dbReference>
<dbReference type="InterPro" id="IPR028267">
    <property type="entry name" value="Pianissimo_N"/>
</dbReference>
<dbReference type="EMBL" id="MCOG01000424">
    <property type="protein sequence ID" value="ORY08233.1"/>
    <property type="molecule type" value="Genomic_DNA"/>
</dbReference>
<feature type="compositionally biased region" description="Acidic residues" evidence="3">
    <location>
        <begin position="1224"/>
        <end position="1241"/>
    </location>
</feature>
<organism evidence="7 8">
    <name type="scientific">Neocallimastix californiae</name>
    <dbReference type="NCBI Taxonomy" id="1754190"/>
    <lineage>
        <taxon>Eukaryota</taxon>
        <taxon>Fungi</taxon>
        <taxon>Fungi incertae sedis</taxon>
        <taxon>Chytridiomycota</taxon>
        <taxon>Chytridiomycota incertae sedis</taxon>
        <taxon>Neocallimastigomycetes</taxon>
        <taxon>Neocallimastigales</taxon>
        <taxon>Neocallimastigaceae</taxon>
        <taxon>Neocallimastix</taxon>
    </lineage>
</organism>
<dbReference type="SMART" id="SM01310">
    <property type="entry name" value="RICTOR_V"/>
    <property type="match status" value="1"/>
</dbReference>
<name>A0A1Y1ZD75_9FUNG</name>
<keyword evidence="8" id="KW-1185">Reference proteome</keyword>
<dbReference type="Pfam" id="PF14663">
    <property type="entry name" value="RasGEF_N_2"/>
    <property type="match status" value="1"/>
</dbReference>
<dbReference type="InterPro" id="IPR029451">
    <property type="entry name" value="RICTOR_M"/>
</dbReference>
<evidence type="ECO:0000313" key="7">
    <source>
        <dbReference type="EMBL" id="ORY08233.1"/>
    </source>
</evidence>
<evidence type="ECO:0000256" key="2">
    <source>
        <dbReference type="SAM" id="Coils"/>
    </source>
</evidence>
<dbReference type="InterPro" id="IPR011989">
    <property type="entry name" value="ARM-like"/>
</dbReference>
<feature type="domain" description="Rapamycin-insensitive companion of mTOR middle" evidence="4">
    <location>
        <begin position="635"/>
        <end position="858"/>
    </location>
</feature>
<evidence type="ECO:0000259" key="5">
    <source>
        <dbReference type="SMART" id="SM01308"/>
    </source>
</evidence>
<evidence type="ECO:0000259" key="6">
    <source>
        <dbReference type="SMART" id="SM01310"/>
    </source>
</evidence>
<dbReference type="InterPro" id="IPR029453">
    <property type="entry name" value="Rictor_IV"/>
</dbReference>
<dbReference type="PANTHER" id="PTHR13298:SF11">
    <property type="entry name" value="RAPAMYCIN-INSENSITIVE COMPANION OF MTOR"/>
    <property type="match status" value="1"/>
</dbReference>
<proteinExistence type="inferred from homology"/>
<keyword evidence="2" id="KW-0175">Coiled coil</keyword>
<comment type="caution">
    <text evidence="7">The sequence shown here is derived from an EMBL/GenBank/DDBJ whole genome shotgun (WGS) entry which is preliminary data.</text>
</comment>
<dbReference type="InterPro" id="IPR029452">
    <property type="entry name" value="RICTOR_V"/>
</dbReference>
<dbReference type="OrthoDB" id="271111at2759"/>